<protein>
    <submittedName>
        <fullName evidence="1">Uncharacterized protein</fullName>
    </submittedName>
</protein>
<dbReference type="AlphaFoldDB" id="A0A2P2DIJ7"/>
<evidence type="ECO:0000313" key="2">
    <source>
        <dbReference type="Proteomes" id="UP000245206"/>
    </source>
</evidence>
<reference evidence="2" key="1">
    <citation type="journal article" date="2019" name="Microbiol. Immunol.">
        <title>Molecular and phenotypic characterization of Leptospira johnsonii sp. nov., Leptospira ellinghausenii sp. nov. and Leptospira ryugenii sp. nov. isolated from soil and water in Japan.</title>
        <authorList>
            <person name="Masuzawa T."/>
            <person name="Saito M."/>
            <person name="Nakao R."/>
            <person name="Nikaido Y."/>
            <person name="Matsumoto M."/>
            <person name="Ogawa M."/>
            <person name="Yokoyama M."/>
            <person name="Hidaka Y."/>
            <person name="Tomita J."/>
            <person name="Sakakibara K."/>
            <person name="Suzuki K."/>
            <person name="Yasuda S."/>
            <person name="Sato H."/>
            <person name="Yamaguchi M."/>
            <person name="Yoshida S.I."/>
            <person name="Koizumi N."/>
            <person name="Kawamura Y."/>
        </authorList>
    </citation>
    <scope>NUCLEOTIDE SEQUENCE [LARGE SCALE GENOMIC DNA]</scope>
    <source>
        <strain evidence="2">E18</strain>
    </source>
</reference>
<evidence type="ECO:0000313" key="1">
    <source>
        <dbReference type="EMBL" id="GBF44476.1"/>
    </source>
</evidence>
<keyword evidence="2" id="KW-1185">Reference proteome</keyword>
<dbReference type="Proteomes" id="UP000245206">
    <property type="component" value="Unassembled WGS sequence"/>
</dbReference>
<accession>A0A2P2DIJ7</accession>
<gene>
    <name evidence="1" type="ORF">LPTSP2_37790</name>
</gene>
<comment type="caution">
    <text evidence="1">The sequence shown here is derived from an EMBL/GenBank/DDBJ whole genome shotgun (WGS) entry which is preliminary data.</text>
</comment>
<organism evidence="1 2">
    <name type="scientific">Leptospira ellinghausenii</name>
    <dbReference type="NCBI Taxonomy" id="1917822"/>
    <lineage>
        <taxon>Bacteria</taxon>
        <taxon>Pseudomonadati</taxon>
        <taxon>Spirochaetota</taxon>
        <taxon>Spirochaetia</taxon>
        <taxon>Leptospirales</taxon>
        <taxon>Leptospiraceae</taxon>
        <taxon>Leptospira</taxon>
    </lineage>
</organism>
<name>A0A2P2DIJ7_9LEPT</name>
<sequence>MMSETNQSNLVEILTMSPVRPFPDDPLAISRILAYLGKDQATIAYEAGVSRPVVSEFITNKCHSPKVALWFEKHDIYLDRDYPDPTKSLKTLERVSA</sequence>
<proteinExistence type="predicted"/>
<dbReference type="EMBL" id="BFAZ01000013">
    <property type="protein sequence ID" value="GBF44476.1"/>
    <property type="molecule type" value="Genomic_DNA"/>
</dbReference>